<evidence type="ECO:0000313" key="2">
    <source>
        <dbReference type="EMBL" id="KIM91356.1"/>
    </source>
</evidence>
<dbReference type="InParanoid" id="A0A0C3GL93"/>
<protein>
    <submittedName>
        <fullName evidence="2">Uncharacterized protein</fullName>
    </submittedName>
</protein>
<keyword evidence="1" id="KW-1133">Transmembrane helix</keyword>
<dbReference type="STRING" id="765440.A0A0C3GL93"/>
<sequence>MSYRKNTGNKLRDQKVKCKVLIEQRLTYLLRPNITRPDFHARATLDTPPVTDLDYTSQERKSDFISETPSIGVLISLLLMVLSQVLLPELLLPAALSFYMQPTLISAYVSATGATFNSMTGHRESTRRTSEKFGAWKKMDFNTELR</sequence>
<organism evidence="2 3">
    <name type="scientific">Piloderma croceum (strain F 1598)</name>
    <dbReference type="NCBI Taxonomy" id="765440"/>
    <lineage>
        <taxon>Eukaryota</taxon>
        <taxon>Fungi</taxon>
        <taxon>Dikarya</taxon>
        <taxon>Basidiomycota</taxon>
        <taxon>Agaricomycotina</taxon>
        <taxon>Agaricomycetes</taxon>
        <taxon>Agaricomycetidae</taxon>
        <taxon>Atheliales</taxon>
        <taxon>Atheliaceae</taxon>
        <taxon>Piloderma</taxon>
    </lineage>
</organism>
<dbReference type="HOGENOM" id="CLU_1778173_0_0_1"/>
<proteinExistence type="predicted"/>
<dbReference type="AlphaFoldDB" id="A0A0C3GL93"/>
<dbReference type="EMBL" id="KN832971">
    <property type="protein sequence ID" value="KIM91356.1"/>
    <property type="molecule type" value="Genomic_DNA"/>
</dbReference>
<feature type="transmembrane region" description="Helical" evidence="1">
    <location>
        <begin position="70"/>
        <end position="87"/>
    </location>
</feature>
<keyword evidence="1" id="KW-0812">Transmembrane</keyword>
<dbReference type="OrthoDB" id="3144405at2759"/>
<reference evidence="3" key="2">
    <citation type="submission" date="2015-01" db="EMBL/GenBank/DDBJ databases">
        <title>Evolutionary Origins and Diversification of the Mycorrhizal Mutualists.</title>
        <authorList>
            <consortium name="DOE Joint Genome Institute"/>
            <consortium name="Mycorrhizal Genomics Consortium"/>
            <person name="Kohler A."/>
            <person name="Kuo A."/>
            <person name="Nagy L.G."/>
            <person name="Floudas D."/>
            <person name="Copeland A."/>
            <person name="Barry K.W."/>
            <person name="Cichocki N."/>
            <person name="Veneault-Fourrey C."/>
            <person name="LaButti K."/>
            <person name="Lindquist E.A."/>
            <person name="Lipzen A."/>
            <person name="Lundell T."/>
            <person name="Morin E."/>
            <person name="Murat C."/>
            <person name="Riley R."/>
            <person name="Ohm R."/>
            <person name="Sun H."/>
            <person name="Tunlid A."/>
            <person name="Henrissat B."/>
            <person name="Grigoriev I.V."/>
            <person name="Hibbett D.S."/>
            <person name="Martin F."/>
        </authorList>
    </citation>
    <scope>NUCLEOTIDE SEQUENCE [LARGE SCALE GENOMIC DNA]</scope>
    <source>
        <strain evidence="3">F 1598</strain>
    </source>
</reference>
<evidence type="ECO:0000313" key="3">
    <source>
        <dbReference type="Proteomes" id="UP000054166"/>
    </source>
</evidence>
<evidence type="ECO:0000256" key="1">
    <source>
        <dbReference type="SAM" id="Phobius"/>
    </source>
</evidence>
<keyword evidence="3" id="KW-1185">Reference proteome</keyword>
<gene>
    <name evidence="2" type="ORF">PILCRDRAFT_762809</name>
</gene>
<name>A0A0C3GL93_PILCF</name>
<reference evidence="2 3" key="1">
    <citation type="submission" date="2014-04" db="EMBL/GenBank/DDBJ databases">
        <authorList>
            <consortium name="DOE Joint Genome Institute"/>
            <person name="Kuo A."/>
            <person name="Tarkka M."/>
            <person name="Buscot F."/>
            <person name="Kohler A."/>
            <person name="Nagy L.G."/>
            <person name="Floudas D."/>
            <person name="Copeland A."/>
            <person name="Barry K.W."/>
            <person name="Cichocki N."/>
            <person name="Veneault-Fourrey C."/>
            <person name="LaButti K."/>
            <person name="Lindquist E.A."/>
            <person name="Lipzen A."/>
            <person name="Lundell T."/>
            <person name="Morin E."/>
            <person name="Murat C."/>
            <person name="Sun H."/>
            <person name="Tunlid A."/>
            <person name="Henrissat B."/>
            <person name="Grigoriev I.V."/>
            <person name="Hibbett D.S."/>
            <person name="Martin F."/>
            <person name="Nordberg H.P."/>
            <person name="Cantor M.N."/>
            <person name="Hua S.X."/>
        </authorList>
    </citation>
    <scope>NUCLEOTIDE SEQUENCE [LARGE SCALE GENOMIC DNA]</scope>
    <source>
        <strain evidence="2 3">F 1598</strain>
    </source>
</reference>
<feature type="transmembrane region" description="Helical" evidence="1">
    <location>
        <begin position="99"/>
        <end position="119"/>
    </location>
</feature>
<dbReference type="Proteomes" id="UP000054166">
    <property type="component" value="Unassembled WGS sequence"/>
</dbReference>
<accession>A0A0C3GL93</accession>
<keyword evidence="1" id="KW-0472">Membrane</keyword>